<comment type="cofactor">
    <cofactor evidence="1">
        <name>FAD</name>
        <dbReference type="ChEBI" id="CHEBI:57692"/>
    </cofactor>
</comment>
<dbReference type="AlphaFoldDB" id="A0A1Y6C0H6"/>
<evidence type="ECO:0000256" key="3">
    <source>
        <dbReference type="ARBA" id="ARBA00022827"/>
    </source>
</evidence>
<reference evidence="6 7" key="1">
    <citation type="submission" date="2017-04" db="EMBL/GenBank/DDBJ databases">
        <authorList>
            <person name="Afonso C.L."/>
            <person name="Miller P.J."/>
            <person name="Scott M.A."/>
            <person name="Spackman E."/>
            <person name="Goraichik I."/>
            <person name="Dimitrov K.M."/>
            <person name="Suarez D.L."/>
            <person name="Swayne D.E."/>
        </authorList>
    </citation>
    <scope>NUCLEOTIDE SEQUENCE [LARGE SCALE GENOMIC DNA]</scope>
    <source>
        <strain evidence="6 7">USBA 355</strain>
    </source>
</reference>
<dbReference type="InterPro" id="IPR003953">
    <property type="entry name" value="FAD-dep_OxRdtase_2_FAD-bd"/>
</dbReference>
<dbReference type="GO" id="GO:0008202">
    <property type="term" value="P:steroid metabolic process"/>
    <property type="evidence" value="ECO:0007669"/>
    <property type="project" value="UniProtKB-ARBA"/>
</dbReference>
<keyword evidence="4" id="KW-0560">Oxidoreductase</keyword>
<dbReference type="PRINTS" id="PR00411">
    <property type="entry name" value="PNDRDTASEI"/>
</dbReference>
<dbReference type="InterPro" id="IPR050315">
    <property type="entry name" value="FAD-oxidoreductase_2"/>
</dbReference>
<dbReference type="STRING" id="560819.SAMN05428998_11211"/>
<dbReference type="PANTHER" id="PTHR43400:SF10">
    <property type="entry name" value="3-OXOSTEROID 1-DEHYDROGENASE"/>
    <property type="match status" value="1"/>
</dbReference>
<evidence type="ECO:0000256" key="4">
    <source>
        <dbReference type="ARBA" id="ARBA00023002"/>
    </source>
</evidence>
<keyword evidence="3" id="KW-0274">FAD</keyword>
<evidence type="ECO:0000313" key="7">
    <source>
        <dbReference type="Proteomes" id="UP000192917"/>
    </source>
</evidence>
<proteinExistence type="predicted"/>
<evidence type="ECO:0000313" key="6">
    <source>
        <dbReference type="EMBL" id="SMF35529.1"/>
    </source>
</evidence>
<dbReference type="PANTHER" id="PTHR43400">
    <property type="entry name" value="FUMARATE REDUCTASE"/>
    <property type="match status" value="1"/>
</dbReference>
<keyword evidence="2" id="KW-0285">Flavoprotein</keyword>
<evidence type="ECO:0000259" key="5">
    <source>
        <dbReference type="Pfam" id="PF00890"/>
    </source>
</evidence>
<dbReference type="Gene3D" id="3.90.700.10">
    <property type="entry name" value="Succinate dehydrogenase/fumarate reductase flavoprotein, catalytic domain"/>
    <property type="match status" value="1"/>
</dbReference>
<dbReference type="SUPFAM" id="SSF56425">
    <property type="entry name" value="Succinate dehydrogenase/fumarate reductase flavoprotein, catalytic domain"/>
    <property type="match status" value="1"/>
</dbReference>
<name>A0A1Y6C0H6_9PROT</name>
<dbReference type="EMBL" id="FWZX01000012">
    <property type="protein sequence ID" value="SMF35529.1"/>
    <property type="molecule type" value="Genomic_DNA"/>
</dbReference>
<gene>
    <name evidence="6" type="ORF">SAMN05428998_11211</name>
</gene>
<dbReference type="InterPro" id="IPR027477">
    <property type="entry name" value="Succ_DH/fumarate_Rdtase_cat_sf"/>
</dbReference>
<feature type="domain" description="FAD-dependent oxidoreductase 2 FAD-binding" evidence="5">
    <location>
        <begin position="19"/>
        <end position="558"/>
    </location>
</feature>
<dbReference type="Pfam" id="PF00890">
    <property type="entry name" value="FAD_binding_2"/>
    <property type="match status" value="1"/>
</dbReference>
<organism evidence="6 7">
    <name type="scientific">Tistlia consotensis USBA 355</name>
    <dbReference type="NCBI Taxonomy" id="560819"/>
    <lineage>
        <taxon>Bacteria</taxon>
        <taxon>Pseudomonadati</taxon>
        <taxon>Pseudomonadota</taxon>
        <taxon>Alphaproteobacteria</taxon>
        <taxon>Rhodospirillales</taxon>
        <taxon>Rhodovibrionaceae</taxon>
        <taxon>Tistlia</taxon>
    </lineage>
</organism>
<sequence>MGGVSGGSRPAAAAESLHDLVVVGSGAAGMACAIVAHELGLQPVVLEKAPWFGGSTALSGGATWIPNNPHQVAAGRAESRAAVLAYLRGETGNRGSEAHWEAFLDKGPEMVAFLEARSELKFSVRPVAPDYHSDREGAGLGWRVLDPLDYDGRRLGADFDRLRPPVPEFTILGGMMVGRQDLPHLFAMTRSLRSARHVAGILARHLADRLGHRRGTRLVMGNAMAARLGHSLLARGIPLELETAAVELLVEQGRVAGVVAERQGRRRLFRARRGVVLAGGGIPHAPGLAGQIAPHRDLRGHWSMSPAHNSGDSVGLAAPLGGHLLESNSDNGFWTPVSLLPQPGGGVRPFPHLFLDRAKPGVVAVDRSGRRFVNEAASYHDFVRGLLGRDGGRGSEPPVWLVADHRAIRRYGLGAVRPFLAALGRHLRSGYLKRADTPEALAAALGIDAGGLRETLAAFNRDAAAGEDRAFGKGSTAYNRYLGDPENRPNPCLRPLDRPPFYAIQLHPGDIGASMGLETDPQARVLDGEGRPIPGLYACGNDANSIMAGAYPGAGITLGPALTFGYIAARQLAGDGG</sequence>
<keyword evidence="7" id="KW-1185">Reference proteome</keyword>
<evidence type="ECO:0000256" key="1">
    <source>
        <dbReference type="ARBA" id="ARBA00001974"/>
    </source>
</evidence>
<accession>A0A1Y6C0H6</accession>
<protein>
    <submittedName>
        <fullName evidence="6">FAD binding domain-containing protein</fullName>
    </submittedName>
</protein>
<dbReference type="Gene3D" id="3.50.50.60">
    <property type="entry name" value="FAD/NAD(P)-binding domain"/>
    <property type="match status" value="2"/>
</dbReference>
<dbReference type="Proteomes" id="UP000192917">
    <property type="component" value="Unassembled WGS sequence"/>
</dbReference>
<dbReference type="GO" id="GO:0016491">
    <property type="term" value="F:oxidoreductase activity"/>
    <property type="evidence" value="ECO:0007669"/>
    <property type="project" value="UniProtKB-KW"/>
</dbReference>
<evidence type="ECO:0000256" key="2">
    <source>
        <dbReference type="ARBA" id="ARBA00022630"/>
    </source>
</evidence>
<dbReference type="SUPFAM" id="SSF51905">
    <property type="entry name" value="FAD/NAD(P)-binding domain"/>
    <property type="match status" value="1"/>
</dbReference>
<dbReference type="InterPro" id="IPR036188">
    <property type="entry name" value="FAD/NAD-bd_sf"/>
</dbReference>